<reference evidence="1" key="1">
    <citation type="submission" date="2020-05" db="EMBL/GenBank/DDBJ databases">
        <title>Mycena genomes resolve the evolution of fungal bioluminescence.</title>
        <authorList>
            <person name="Tsai I.J."/>
        </authorList>
    </citation>
    <scope>NUCLEOTIDE SEQUENCE</scope>
    <source>
        <strain evidence="1">CCC161011</strain>
    </source>
</reference>
<evidence type="ECO:0000313" key="1">
    <source>
        <dbReference type="EMBL" id="KAF7352507.1"/>
    </source>
</evidence>
<organism evidence="1 2">
    <name type="scientific">Mycena venus</name>
    <dbReference type="NCBI Taxonomy" id="2733690"/>
    <lineage>
        <taxon>Eukaryota</taxon>
        <taxon>Fungi</taxon>
        <taxon>Dikarya</taxon>
        <taxon>Basidiomycota</taxon>
        <taxon>Agaricomycotina</taxon>
        <taxon>Agaricomycetes</taxon>
        <taxon>Agaricomycetidae</taxon>
        <taxon>Agaricales</taxon>
        <taxon>Marasmiineae</taxon>
        <taxon>Mycenaceae</taxon>
        <taxon>Mycena</taxon>
    </lineage>
</organism>
<keyword evidence="2" id="KW-1185">Reference proteome</keyword>
<accession>A0A8H6Y618</accession>
<dbReference type="EMBL" id="JACAZI010000009">
    <property type="protein sequence ID" value="KAF7352507.1"/>
    <property type="molecule type" value="Genomic_DNA"/>
</dbReference>
<comment type="caution">
    <text evidence="1">The sequence shown here is derived from an EMBL/GenBank/DDBJ whole genome shotgun (WGS) entry which is preliminary data.</text>
</comment>
<gene>
    <name evidence="1" type="ORF">MVEN_01215600</name>
</gene>
<sequence length="577" mass="64753">MQHGCPAKEPSDIDLDAARHHTLLNSNEAPLDCEISIVASLISNAGARLADLGEEIAQLEDHLKLGADRVGGPNGVRSVLSKAVAHLGGLGEDIELLGYRLEKLSVAPRDDGVLRVASVVDARSAGANEEIERLGDRLKQLRAERVSLSSYRTQNIAILSPLRRMPPEVLAEIFSRTLPSSKERWNRRFRTTESPWLLTHINRHWRAVACSTPSLWFFVNISFRPDIKSVSLSMVETQMMRARGQGLKVYFFGYETSDTLPQIEIFRCLAERSLQWEELFLQLTPHLVPVLEGLRDRVPLLQRLWIQWPTPESQAEVESIDFCQNAPSLVDVATFNEHRFIPFLLPVHQLTRYDIDAPWEIHRAMLKRMPNLAEARIKINFDDQPWPESFEIMDFFFLRRLCVSSPYILDSLRFPALEEIAIDVEEGGGHDILPSLDPAVTRSSCRLRKFPSIVELAIIIDRPADSNELGSLLQTLTIHDVAGSRVVAPHLRCLALAFMDQGQIVSDVYVKMVKSRWKAESNAIESAVVLVKTGSSLDATTINGLKVLGEEGLDFVLLEGVDADHTLDGWLCNSLWG</sequence>
<name>A0A8H6Y618_9AGAR</name>
<proteinExistence type="predicted"/>
<dbReference type="Proteomes" id="UP000620124">
    <property type="component" value="Unassembled WGS sequence"/>
</dbReference>
<dbReference type="OrthoDB" id="3365698at2759"/>
<dbReference type="AlphaFoldDB" id="A0A8H6Y618"/>
<evidence type="ECO:0000313" key="2">
    <source>
        <dbReference type="Proteomes" id="UP000620124"/>
    </source>
</evidence>
<protein>
    <submittedName>
        <fullName evidence="1">F-box domain-containing protein</fullName>
    </submittedName>
</protein>